<proteinExistence type="predicted"/>
<dbReference type="GeneID" id="105681550"/>
<dbReference type="Gene3D" id="3.40.630.30">
    <property type="match status" value="1"/>
</dbReference>
<dbReference type="PANTHER" id="PTHR20905:SF28">
    <property type="entry name" value="GH28833P-RELATED"/>
    <property type="match status" value="1"/>
</dbReference>
<keyword evidence="2" id="KW-1185">Reference proteome</keyword>
<accession>A0A6P8L6X0</accession>
<sequence>MEMDAIEEKDEFALAVETRMKAPLEWHSSAECRISDLRESQYDEALRLIKRHFFRDEPMCKASSLLRDETSVNGYLELVRTWMKDTTSLIATSMKSGRVVGTVVARINSDPEKTDTYHRVQVRSRFAPRKANALAIAFQRSFDGAKTSRTNPLTILQGESLRKIMHLLNTLIKQTNAHKTFDQQEYYCVYVLCVHPSYREKGVEIALLNACVQVAVSLRIRAIGGLFTCGASQAWARSVGFQLLSEIRYSLWILDDRIVFDDPGRGNYSAAMMGKLIAPEEESEDSKEGEVSSVDTTSKQRNSLGCK</sequence>
<dbReference type="PANTHER" id="PTHR20905">
    <property type="entry name" value="N-ACETYLTRANSFERASE-RELATED"/>
    <property type="match status" value="1"/>
</dbReference>
<feature type="region of interest" description="Disordered" evidence="1">
    <location>
        <begin position="279"/>
        <end position="307"/>
    </location>
</feature>
<dbReference type="GO" id="GO:0008080">
    <property type="term" value="F:N-acetyltransferase activity"/>
    <property type="evidence" value="ECO:0007669"/>
    <property type="project" value="TreeGrafter"/>
</dbReference>
<dbReference type="AlphaFoldDB" id="A0A6P8L6X0"/>
<evidence type="ECO:0000256" key="1">
    <source>
        <dbReference type="SAM" id="MobiDB-lite"/>
    </source>
</evidence>
<evidence type="ECO:0000313" key="2">
    <source>
        <dbReference type="Proteomes" id="UP000515180"/>
    </source>
</evidence>
<dbReference type="InterPro" id="IPR016181">
    <property type="entry name" value="Acyl_CoA_acyltransferase"/>
</dbReference>
<dbReference type="RefSeq" id="XP_033179775.1">
    <property type="nucleotide sequence ID" value="XM_033323884.1"/>
</dbReference>
<name>A0A6P8L6X0_BOMIM</name>
<organism evidence="2 3">
    <name type="scientific">Bombus impatiens</name>
    <name type="common">Bumblebee</name>
    <dbReference type="NCBI Taxonomy" id="132113"/>
    <lineage>
        <taxon>Eukaryota</taxon>
        <taxon>Metazoa</taxon>
        <taxon>Ecdysozoa</taxon>
        <taxon>Arthropoda</taxon>
        <taxon>Hexapoda</taxon>
        <taxon>Insecta</taxon>
        <taxon>Pterygota</taxon>
        <taxon>Neoptera</taxon>
        <taxon>Endopterygota</taxon>
        <taxon>Hymenoptera</taxon>
        <taxon>Apocrita</taxon>
        <taxon>Aculeata</taxon>
        <taxon>Apoidea</taxon>
        <taxon>Anthophila</taxon>
        <taxon>Apidae</taxon>
        <taxon>Bombus</taxon>
        <taxon>Pyrobombus</taxon>
    </lineage>
</organism>
<reference evidence="3" key="1">
    <citation type="submission" date="2025-08" db="UniProtKB">
        <authorList>
            <consortium name="RefSeq"/>
        </authorList>
    </citation>
    <scope>IDENTIFICATION</scope>
</reference>
<evidence type="ECO:0000313" key="3">
    <source>
        <dbReference type="RefSeq" id="XP_033179775.1"/>
    </source>
</evidence>
<gene>
    <name evidence="3" type="primary">LOC105681550</name>
</gene>
<feature type="compositionally biased region" description="Polar residues" evidence="1">
    <location>
        <begin position="296"/>
        <end position="307"/>
    </location>
</feature>
<dbReference type="Proteomes" id="UP000515180">
    <property type="component" value="Unplaced"/>
</dbReference>
<dbReference type="OrthoDB" id="6588672at2759"/>
<dbReference type="SUPFAM" id="SSF55729">
    <property type="entry name" value="Acyl-CoA N-acyltransferases (Nat)"/>
    <property type="match status" value="1"/>
</dbReference>
<protein>
    <submittedName>
        <fullName evidence="3">Uncharacterized protein LOC105681550</fullName>
    </submittedName>
</protein>